<dbReference type="InterPro" id="IPR049945">
    <property type="entry name" value="AAA_22"/>
</dbReference>
<keyword evidence="4" id="KW-0067">ATP-binding</keyword>
<evidence type="ECO:0000256" key="4">
    <source>
        <dbReference type="ARBA" id="ARBA00022840"/>
    </source>
</evidence>
<proteinExistence type="inferred from homology"/>
<dbReference type="Gene3D" id="1.10.8.60">
    <property type="match status" value="1"/>
</dbReference>
<sequence length="382" mass="42241">MRLLVRREALSSRYVPPRLPHRDAQVEQLYSLVRSALEGATQVVQLIGPVGTGKTSSDALVMRKLGEEARVTHLYVNLKLLSEPSPWLVYSHLASQLGARISRSISAGEAFLKLVKLIERESPRQVVITVDEADELVGTRSLKGGRVVYSLTRLQELGVKNVAAIVFIARREEWSIGLSAEERSTLGRIIVRYPPYTYEQIVDIVLYRVAEAFRSGAFLEEGAELIARVTLDLFEGDIRAALDLTLYAGLIAESEGADRVSRKHVEKAVAQLSGRDLISEELVDALSRRERLVLAAAILGVLQLGQLYVPLSIIKENVDALAQRTNEKIAEEERDAALQKLHDAGLLKVSGPLRVYVPAAGFADPAEYARRMLEKLGYKALL</sequence>
<comment type="similarity">
    <text evidence="1">Belongs to the CDC6/cdc18 family.</text>
</comment>
<dbReference type="Pfam" id="PF13401">
    <property type="entry name" value="AAA_22"/>
    <property type="match status" value="1"/>
</dbReference>
<dbReference type="InterPro" id="IPR055237">
    <property type="entry name" value="Cdc6_lid"/>
</dbReference>
<dbReference type="GO" id="GO:0016887">
    <property type="term" value="F:ATP hydrolysis activity"/>
    <property type="evidence" value="ECO:0007669"/>
    <property type="project" value="InterPro"/>
</dbReference>
<reference evidence="7" key="1">
    <citation type="journal article" date="2020" name="mSystems">
        <title>Genome- and Community-Level Interaction Insights into Carbon Utilization and Element Cycling Functions of Hydrothermarchaeota in Hydrothermal Sediment.</title>
        <authorList>
            <person name="Zhou Z."/>
            <person name="Liu Y."/>
            <person name="Xu W."/>
            <person name="Pan J."/>
            <person name="Luo Z.H."/>
            <person name="Li M."/>
        </authorList>
    </citation>
    <scope>NUCLEOTIDE SEQUENCE [LARGE SCALE GENOMIC DNA]</scope>
    <source>
        <strain evidence="7">SpSt-735</strain>
    </source>
</reference>
<dbReference type="AlphaFoldDB" id="A0A7C4BA85"/>
<dbReference type="Gene3D" id="3.40.50.300">
    <property type="entry name" value="P-loop containing nucleotide triphosphate hydrolases"/>
    <property type="match status" value="1"/>
</dbReference>
<evidence type="ECO:0000256" key="3">
    <source>
        <dbReference type="ARBA" id="ARBA00022741"/>
    </source>
</evidence>
<evidence type="ECO:0000256" key="2">
    <source>
        <dbReference type="ARBA" id="ARBA00022705"/>
    </source>
</evidence>
<keyword evidence="3" id="KW-0547">Nucleotide-binding</keyword>
<evidence type="ECO:0000259" key="5">
    <source>
        <dbReference type="Pfam" id="PF13401"/>
    </source>
</evidence>
<evidence type="ECO:0000313" key="7">
    <source>
        <dbReference type="EMBL" id="HGI44081.1"/>
    </source>
</evidence>
<dbReference type="Pfam" id="PF22703">
    <property type="entry name" value="Cdc6_lid"/>
    <property type="match status" value="1"/>
</dbReference>
<dbReference type="EMBL" id="DTFI01000186">
    <property type="protein sequence ID" value="HGI44081.1"/>
    <property type="molecule type" value="Genomic_DNA"/>
</dbReference>
<gene>
    <name evidence="7" type="ORF">ENV17_06835</name>
</gene>
<dbReference type="SUPFAM" id="SSF52540">
    <property type="entry name" value="P-loop containing nucleoside triphosphate hydrolases"/>
    <property type="match status" value="1"/>
</dbReference>
<dbReference type="GO" id="GO:0005524">
    <property type="term" value="F:ATP binding"/>
    <property type="evidence" value="ECO:0007669"/>
    <property type="project" value="UniProtKB-KW"/>
</dbReference>
<name>A0A7C4BA85_THEPE</name>
<feature type="domain" description="Cdc6 AAA+ ATPase-type lid" evidence="6">
    <location>
        <begin position="203"/>
        <end position="268"/>
    </location>
</feature>
<dbReference type="InterPro" id="IPR050311">
    <property type="entry name" value="ORC1/CDC6"/>
</dbReference>
<dbReference type="PANTHER" id="PTHR10763:SF26">
    <property type="entry name" value="CELL DIVISION CONTROL PROTEIN 6 HOMOLOG"/>
    <property type="match status" value="1"/>
</dbReference>
<feature type="domain" description="ORC1/DEAH AAA+ ATPase" evidence="5">
    <location>
        <begin position="42"/>
        <end position="157"/>
    </location>
</feature>
<accession>A0A7C4BA85</accession>
<keyword evidence="2" id="KW-0235">DNA replication</keyword>
<evidence type="ECO:0000259" key="6">
    <source>
        <dbReference type="Pfam" id="PF22703"/>
    </source>
</evidence>
<dbReference type="PANTHER" id="PTHR10763">
    <property type="entry name" value="CELL DIVISION CONTROL PROTEIN 6-RELATED"/>
    <property type="match status" value="1"/>
</dbReference>
<evidence type="ECO:0000256" key="1">
    <source>
        <dbReference type="ARBA" id="ARBA00006184"/>
    </source>
</evidence>
<dbReference type="InterPro" id="IPR027417">
    <property type="entry name" value="P-loop_NTPase"/>
</dbReference>
<organism evidence="7">
    <name type="scientific">Thermofilum pendens</name>
    <dbReference type="NCBI Taxonomy" id="2269"/>
    <lineage>
        <taxon>Archaea</taxon>
        <taxon>Thermoproteota</taxon>
        <taxon>Thermoprotei</taxon>
        <taxon>Thermofilales</taxon>
        <taxon>Thermofilaceae</taxon>
        <taxon>Thermofilum</taxon>
    </lineage>
</organism>
<protein>
    <submittedName>
        <fullName evidence="7">AAA family ATPase</fullName>
    </submittedName>
</protein>
<dbReference type="GO" id="GO:0006260">
    <property type="term" value="P:DNA replication"/>
    <property type="evidence" value="ECO:0007669"/>
    <property type="project" value="UniProtKB-KW"/>
</dbReference>
<comment type="caution">
    <text evidence="7">The sequence shown here is derived from an EMBL/GenBank/DDBJ whole genome shotgun (WGS) entry which is preliminary data.</text>
</comment>